<evidence type="ECO:0000313" key="5">
    <source>
        <dbReference type="WBParaSite" id="BXY_1592800.1"/>
    </source>
</evidence>
<gene>
    <name evidence="2" type="ORF">BXYJ_LOCUS4174</name>
</gene>
<evidence type="ECO:0000313" key="4">
    <source>
        <dbReference type="Proteomes" id="UP000659654"/>
    </source>
</evidence>
<evidence type="ECO:0000256" key="1">
    <source>
        <dbReference type="SAM" id="MobiDB-lite"/>
    </source>
</evidence>
<feature type="region of interest" description="Disordered" evidence="1">
    <location>
        <begin position="27"/>
        <end position="47"/>
    </location>
</feature>
<name>A0A1I7SSB1_BURXY</name>
<dbReference type="Proteomes" id="UP000582659">
    <property type="component" value="Unassembled WGS sequence"/>
</dbReference>
<dbReference type="Proteomes" id="UP000659654">
    <property type="component" value="Unassembled WGS sequence"/>
</dbReference>
<dbReference type="WBParaSite" id="BXY_1592800.1">
    <property type="protein sequence ID" value="BXY_1592800.1"/>
    <property type="gene ID" value="BXY_1592800"/>
</dbReference>
<organism evidence="3 5">
    <name type="scientific">Bursaphelenchus xylophilus</name>
    <name type="common">Pinewood nematode worm</name>
    <name type="synonym">Aphelenchoides xylophilus</name>
    <dbReference type="NCBI Taxonomy" id="6326"/>
    <lineage>
        <taxon>Eukaryota</taxon>
        <taxon>Metazoa</taxon>
        <taxon>Ecdysozoa</taxon>
        <taxon>Nematoda</taxon>
        <taxon>Chromadorea</taxon>
        <taxon>Rhabditida</taxon>
        <taxon>Tylenchina</taxon>
        <taxon>Tylenchomorpha</taxon>
        <taxon>Aphelenchoidea</taxon>
        <taxon>Aphelenchoididae</taxon>
        <taxon>Bursaphelenchus</taxon>
    </lineage>
</organism>
<proteinExistence type="predicted"/>
<evidence type="ECO:0000313" key="3">
    <source>
        <dbReference type="Proteomes" id="UP000095284"/>
    </source>
</evidence>
<dbReference type="EMBL" id="CAJFDI010000002">
    <property type="protein sequence ID" value="CAD5215727.1"/>
    <property type="molecule type" value="Genomic_DNA"/>
</dbReference>
<keyword evidence="4" id="KW-1185">Reference proteome</keyword>
<dbReference type="OrthoDB" id="10613330at2759"/>
<dbReference type="EMBL" id="CAJFCV020000002">
    <property type="protein sequence ID" value="CAG9097788.1"/>
    <property type="molecule type" value="Genomic_DNA"/>
</dbReference>
<reference evidence="2" key="2">
    <citation type="submission" date="2020-09" db="EMBL/GenBank/DDBJ databases">
        <authorList>
            <person name="Kikuchi T."/>
        </authorList>
    </citation>
    <scope>NUCLEOTIDE SEQUENCE</scope>
    <source>
        <strain evidence="2">Ka4C1</strain>
    </source>
</reference>
<dbReference type="Proteomes" id="UP000095284">
    <property type="component" value="Unplaced"/>
</dbReference>
<sequence>MDLYSRSTMFPMMHYASNDSEQILQQHLHSQSQLGHQKDRGPASDQSQEYVSAAYVAANFSNFPLVAAAASQLNGSTGNNNSGTQNTSGSSLGGMEEYQMNQLHHNSAQNRCDMDRKKQRMRLISPTVADKSAENEAKDCAKTVKEASGTALEIGPSGDSEVSKADHQETDLMMPWLHPEASELFIPNLVTRLRFYGYALGSQLIP</sequence>
<dbReference type="AlphaFoldDB" id="A0A1I7SSB1"/>
<protein>
    <submittedName>
        <fullName evidence="2">(pine wood nematode) hypothetical protein</fullName>
    </submittedName>
</protein>
<evidence type="ECO:0000313" key="2">
    <source>
        <dbReference type="EMBL" id="CAD5215727.1"/>
    </source>
</evidence>
<reference evidence="5" key="1">
    <citation type="submission" date="2016-11" db="UniProtKB">
        <authorList>
            <consortium name="WormBaseParasite"/>
        </authorList>
    </citation>
    <scope>IDENTIFICATION</scope>
</reference>
<accession>A0A1I7SSB1</accession>